<dbReference type="Proteomes" id="UP001273531">
    <property type="component" value="Unassembled WGS sequence"/>
</dbReference>
<protein>
    <submittedName>
        <fullName evidence="5">M20/M25/M40 family metallo-hydrolase</fullName>
    </submittedName>
</protein>
<evidence type="ECO:0000256" key="1">
    <source>
        <dbReference type="ARBA" id="ARBA00004613"/>
    </source>
</evidence>
<keyword evidence="6" id="KW-1185">Reference proteome</keyword>
<feature type="signal peptide" evidence="3">
    <location>
        <begin position="1"/>
        <end position="17"/>
    </location>
</feature>
<evidence type="ECO:0000256" key="3">
    <source>
        <dbReference type="SAM" id="SignalP"/>
    </source>
</evidence>
<accession>A0ABU3Y2F3</accession>
<organism evidence="5 6">
    <name type="scientific">Sphingomonas agrestis</name>
    <dbReference type="NCBI Taxonomy" id="3080540"/>
    <lineage>
        <taxon>Bacteria</taxon>
        <taxon>Pseudomonadati</taxon>
        <taxon>Pseudomonadota</taxon>
        <taxon>Alphaproteobacteria</taxon>
        <taxon>Sphingomonadales</taxon>
        <taxon>Sphingomonadaceae</taxon>
        <taxon>Sphingomonas</taxon>
    </lineage>
</organism>
<dbReference type="EMBL" id="JAWJEJ010000001">
    <property type="protein sequence ID" value="MDV3455534.1"/>
    <property type="molecule type" value="Genomic_DNA"/>
</dbReference>
<dbReference type="RefSeq" id="WP_317224755.1">
    <property type="nucleotide sequence ID" value="NZ_JAWJEJ010000001.1"/>
</dbReference>
<dbReference type="InterPro" id="IPR045175">
    <property type="entry name" value="M28_fam"/>
</dbReference>
<gene>
    <name evidence="5" type="ORF">RZN05_00950</name>
</gene>
<dbReference type="Pfam" id="PF04389">
    <property type="entry name" value="Peptidase_M28"/>
    <property type="match status" value="1"/>
</dbReference>
<dbReference type="PANTHER" id="PTHR12147">
    <property type="entry name" value="METALLOPEPTIDASE M28 FAMILY MEMBER"/>
    <property type="match status" value="1"/>
</dbReference>
<keyword evidence="2" id="KW-0964">Secreted</keyword>
<feature type="chain" id="PRO_5047376324" evidence="3">
    <location>
        <begin position="18"/>
        <end position="428"/>
    </location>
</feature>
<comment type="caution">
    <text evidence="5">The sequence shown here is derived from an EMBL/GenBank/DDBJ whole genome shotgun (WGS) entry which is preliminary data.</text>
</comment>
<reference evidence="5 6" key="1">
    <citation type="submission" date="2023-10" db="EMBL/GenBank/DDBJ databases">
        <title>Sphingomonas sp. HF-S4 16S ribosomal RNA gene Genome sequencing and assembly.</title>
        <authorList>
            <person name="Lee H."/>
        </authorList>
    </citation>
    <scope>NUCLEOTIDE SEQUENCE [LARGE SCALE GENOMIC DNA]</scope>
    <source>
        <strain evidence="5 6">HF-S4</strain>
    </source>
</reference>
<comment type="subcellular location">
    <subcellularLocation>
        <location evidence="1">Secreted</location>
    </subcellularLocation>
</comment>
<dbReference type="SUPFAM" id="SSF53187">
    <property type="entry name" value="Zn-dependent exopeptidases"/>
    <property type="match status" value="1"/>
</dbReference>
<dbReference type="SUPFAM" id="SSF49265">
    <property type="entry name" value="Fibronectin type III"/>
    <property type="match status" value="1"/>
</dbReference>
<keyword evidence="3" id="KW-0732">Signal</keyword>
<evidence type="ECO:0000256" key="2">
    <source>
        <dbReference type="ARBA" id="ARBA00022525"/>
    </source>
</evidence>
<dbReference type="PANTHER" id="PTHR12147:SF26">
    <property type="entry name" value="PEPTIDASE M28 DOMAIN-CONTAINING PROTEIN"/>
    <property type="match status" value="1"/>
</dbReference>
<dbReference type="InterPro" id="IPR007484">
    <property type="entry name" value="Peptidase_M28"/>
</dbReference>
<evidence type="ECO:0000259" key="4">
    <source>
        <dbReference type="Pfam" id="PF04389"/>
    </source>
</evidence>
<sequence>MRIVALPLLLLATPAVAQEQPSAARLKADVETLVGFGTRHTLSDPEHPTRGIGAARRWFAMELQRIGEGCAKCIQVANVARTFVNDRAPKGVEVVNVLGFQPGRDNKRVVIVMGHIDSRVTDVMDATSDAPGANDDASGVALVLEAARILSKEKFDATIVYAALSGEEQGLFGGTLLAETARERGWTVSAVLNNDIVGNTIGQDGRRVADRVRVFSEGIREIEPLPGQLARRADGGEDDGPSRALAKAVDGVAGGMRGGLDVFVVRRFDRFGRGGDHSPFLKLGYPAVRFSVGVENYDAQHQDLRREGGKVFGDTVDRMDFPYLAKVTAINVATLRRLAKAPAAPASVTIGGALATDTSVKWPAVVGAAGYRVHWRRADAQDWQKHLDVKTNDAVLKGVIVDDTFVGVSALAADGSESLVTFGGRERR</sequence>
<dbReference type="InterPro" id="IPR036116">
    <property type="entry name" value="FN3_sf"/>
</dbReference>
<name>A0ABU3Y2F3_9SPHN</name>
<dbReference type="Gene3D" id="3.40.630.10">
    <property type="entry name" value="Zn peptidases"/>
    <property type="match status" value="1"/>
</dbReference>
<evidence type="ECO:0000313" key="5">
    <source>
        <dbReference type="EMBL" id="MDV3455534.1"/>
    </source>
</evidence>
<feature type="domain" description="Peptidase M28" evidence="4">
    <location>
        <begin position="96"/>
        <end position="199"/>
    </location>
</feature>
<proteinExistence type="predicted"/>
<evidence type="ECO:0000313" key="6">
    <source>
        <dbReference type="Proteomes" id="UP001273531"/>
    </source>
</evidence>